<keyword evidence="3" id="KW-0732">Signal</keyword>
<feature type="signal peptide" evidence="3">
    <location>
        <begin position="1"/>
        <end position="28"/>
    </location>
</feature>
<dbReference type="Gene3D" id="2.40.420.20">
    <property type="match status" value="1"/>
</dbReference>
<dbReference type="SUPFAM" id="SSF111369">
    <property type="entry name" value="HlyD-like secretion proteins"/>
    <property type="match status" value="1"/>
</dbReference>
<dbReference type="NCBIfam" id="TIGR01730">
    <property type="entry name" value="RND_mfp"/>
    <property type="match status" value="1"/>
</dbReference>
<dbReference type="InterPro" id="IPR006143">
    <property type="entry name" value="RND_pump_MFP"/>
</dbReference>
<evidence type="ECO:0000313" key="7">
    <source>
        <dbReference type="Proteomes" id="UP000028123"/>
    </source>
</evidence>
<dbReference type="Gene3D" id="1.20.1600.10">
    <property type="entry name" value="Outer membrane efflux proteins (OEP)"/>
    <property type="match status" value="1"/>
</dbReference>
<dbReference type="InterPro" id="IPR058792">
    <property type="entry name" value="Beta-barrel_RND_2"/>
</dbReference>
<sequence length="412" mass="44155">MTYNTKETAGWKRSALAGLAILLTAATAAGCSTANAGESGPKPVKVAAVSKMQLDGSSEQDADAVSSSQANVVVKANGDVAELLKKRGDAVATGEVLFRLDSTDAVRNKEKNRLSRQNLESQLDKTSKDIATNKGVLNNTIEKLELQIADLEKAYNNARNDYDAGTAPKSQVDKAETQLKTARLDLDTSKKQLANLEATDPLAPLQIQIESTDLALQDIEKNLSDFDVKAPIGGLLTDLYPEQGVTVAPGYVAGVIQQIDPIKLHADVTETTAKLVRGKKDIPFVIQDTGEKMTGTVAYMADVMSPQSKTYVLELTASNPDRKLKPGMRVKLQLSGDAKQEALTVPTSGIVKEGNNSFVFVLAGDHAEKRQVTLGRESGPNREVLSGVKEGEQVIVSGQRELKDQDKAVVRN</sequence>
<keyword evidence="2" id="KW-0175">Coiled coil</keyword>
<evidence type="ECO:0000256" key="2">
    <source>
        <dbReference type="SAM" id="Coils"/>
    </source>
</evidence>
<dbReference type="Pfam" id="PF25954">
    <property type="entry name" value="Beta-barrel_RND_2"/>
    <property type="match status" value="1"/>
</dbReference>
<name>A0A081P4X6_9BACL</name>
<evidence type="ECO:0000259" key="4">
    <source>
        <dbReference type="Pfam" id="PF25954"/>
    </source>
</evidence>
<gene>
    <name evidence="6" type="ORF">ET33_03300</name>
</gene>
<dbReference type="Gene3D" id="2.40.50.100">
    <property type="match status" value="1"/>
</dbReference>
<dbReference type="PROSITE" id="PS51257">
    <property type="entry name" value="PROKAR_LIPOPROTEIN"/>
    <property type="match status" value="1"/>
</dbReference>
<comment type="caution">
    <text evidence="6">The sequence shown here is derived from an EMBL/GenBank/DDBJ whole genome shotgun (WGS) entry which is preliminary data.</text>
</comment>
<organism evidence="6 7">
    <name type="scientific">Paenibacillus tyrfis</name>
    <dbReference type="NCBI Taxonomy" id="1501230"/>
    <lineage>
        <taxon>Bacteria</taxon>
        <taxon>Bacillati</taxon>
        <taxon>Bacillota</taxon>
        <taxon>Bacilli</taxon>
        <taxon>Bacillales</taxon>
        <taxon>Paenibacillaceae</taxon>
        <taxon>Paenibacillus</taxon>
    </lineage>
</organism>
<proteinExistence type="inferred from homology"/>
<dbReference type="GO" id="GO:1990281">
    <property type="term" value="C:efflux pump complex"/>
    <property type="evidence" value="ECO:0007669"/>
    <property type="project" value="TreeGrafter"/>
</dbReference>
<accession>A0A081P4X6</accession>
<dbReference type="eggNOG" id="COG0845">
    <property type="taxonomic scope" value="Bacteria"/>
</dbReference>
<feature type="domain" description="CusB-like beta-barrel" evidence="4">
    <location>
        <begin position="264"/>
        <end position="336"/>
    </location>
</feature>
<dbReference type="Pfam" id="PF25989">
    <property type="entry name" value="YknX_C"/>
    <property type="match status" value="1"/>
</dbReference>
<dbReference type="InterPro" id="IPR058637">
    <property type="entry name" value="YknX-like_C"/>
</dbReference>
<evidence type="ECO:0000313" key="6">
    <source>
        <dbReference type="EMBL" id="KEQ25749.1"/>
    </source>
</evidence>
<feature type="domain" description="YknX-like C-terminal permuted SH3-like" evidence="5">
    <location>
        <begin position="342"/>
        <end position="404"/>
    </location>
</feature>
<comment type="similarity">
    <text evidence="1">Belongs to the membrane fusion protein (MFP) (TC 8.A.1) family.</text>
</comment>
<evidence type="ECO:0000256" key="1">
    <source>
        <dbReference type="ARBA" id="ARBA00009477"/>
    </source>
</evidence>
<dbReference type="RefSeq" id="WP_036682334.1">
    <property type="nucleotide sequence ID" value="NZ_JNVM01000010.1"/>
</dbReference>
<dbReference type="Proteomes" id="UP000028123">
    <property type="component" value="Unassembled WGS sequence"/>
</dbReference>
<dbReference type="OrthoDB" id="9810430at2"/>
<protein>
    <submittedName>
        <fullName evidence="6">Uncharacterized protein</fullName>
    </submittedName>
</protein>
<evidence type="ECO:0000256" key="3">
    <source>
        <dbReference type="SAM" id="SignalP"/>
    </source>
</evidence>
<feature type="chain" id="PRO_5039163444" evidence="3">
    <location>
        <begin position="29"/>
        <end position="412"/>
    </location>
</feature>
<evidence type="ECO:0000259" key="5">
    <source>
        <dbReference type="Pfam" id="PF25989"/>
    </source>
</evidence>
<feature type="coiled-coil region" evidence="2">
    <location>
        <begin position="134"/>
        <end position="199"/>
    </location>
</feature>
<dbReference type="Gene3D" id="2.40.30.170">
    <property type="match status" value="1"/>
</dbReference>
<dbReference type="EMBL" id="JNVM01000010">
    <property type="protein sequence ID" value="KEQ25749.1"/>
    <property type="molecule type" value="Genomic_DNA"/>
</dbReference>
<dbReference type="AlphaFoldDB" id="A0A081P4X6"/>
<dbReference type="PANTHER" id="PTHR30469">
    <property type="entry name" value="MULTIDRUG RESISTANCE PROTEIN MDTA"/>
    <property type="match status" value="1"/>
</dbReference>
<dbReference type="GO" id="GO:0015562">
    <property type="term" value="F:efflux transmembrane transporter activity"/>
    <property type="evidence" value="ECO:0007669"/>
    <property type="project" value="TreeGrafter"/>
</dbReference>
<keyword evidence="7" id="KW-1185">Reference proteome</keyword>
<reference evidence="6 7" key="1">
    <citation type="submission" date="2014-06" db="EMBL/GenBank/DDBJ databases">
        <title>Draft genome sequence of Paenibacillus sp. MSt1.</title>
        <authorList>
            <person name="Aw Y.K."/>
            <person name="Ong K.S."/>
            <person name="Gan H.M."/>
            <person name="Lee S.M."/>
        </authorList>
    </citation>
    <scope>NUCLEOTIDE SEQUENCE [LARGE SCALE GENOMIC DNA]</scope>
    <source>
        <strain evidence="6 7">MSt1</strain>
    </source>
</reference>